<dbReference type="PANTHER" id="PTHR23278">
    <property type="entry name" value="SIDESTEP PROTEIN"/>
    <property type="match status" value="1"/>
</dbReference>
<feature type="domain" description="Ig-like" evidence="1">
    <location>
        <begin position="21"/>
        <end position="106"/>
    </location>
</feature>
<proteinExistence type="predicted"/>
<dbReference type="InterPro" id="IPR036179">
    <property type="entry name" value="Ig-like_dom_sf"/>
</dbReference>
<dbReference type="InterPro" id="IPR007110">
    <property type="entry name" value="Ig-like_dom"/>
</dbReference>
<dbReference type="Pfam" id="PF13927">
    <property type="entry name" value="Ig_3"/>
    <property type="match status" value="1"/>
</dbReference>
<dbReference type="EMBL" id="JAACXV010013358">
    <property type="protein sequence ID" value="KAF7273610.1"/>
    <property type="molecule type" value="Genomic_DNA"/>
</dbReference>
<evidence type="ECO:0000313" key="2">
    <source>
        <dbReference type="EMBL" id="KAF7273610.1"/>
    </source>
</evidence>
<protein>
    <recommendedName>
        <fullName evidence="1">Ig-like domain-containing protein</fullName>
    </recommendedName>
</protein>
<comment type="caution">
    <text evidence="2">The sequence shown here is derived from an EMBL/GenBank/DDBJ whole genome shotgun (WGS) entry which is preliminary data.</text>
</comment>
<dbReference type="AlphaFoldDB" id="A0A834I8Z7"/>
<dbReference type="SUPFAM" id="SSF48726">
    <property type="entry name" value="Immunoglobulin"/>
    <property type="match status" value="1"/>
</dbReference>
<dbReference type="InterPro" id="IPR013783">
    <property type="entry name" value="Ig-like_fold"/>
</dbReference>
<gene>
    <name evidence="2" type="ORF">GWI33_013683</name>
</gene>
<dbReference type="Gene3D" id="2.60.40.10">
    <property type="entry name" value="Immunoglobulins"/>
    <property type="match status" value="1"/>
</dbReference>
<evidence type="ECO:0000259" key="1">
    <source>
        <dbReference type="PROSITE" id="PS50835"/>
    </source>
</evidence>
<dbReference type="OrthoDB" id="8825892at2759"/>
<reference evidence="2" key="1">
    <citation type="submission" date="2020-08" db="EMBL/GenBank/DDBJ databases">
        <title>Genome sequencing and assembly of the red palm weevil Rhynchophorus ferrugineus.</title>
        <authorList>
            <person name="Dias G.B."/>
            <person name="Bergman C.M."/>
            <person name="Manee M."/>
        </authorList>
    </citation>
    <scope>NUCLEOTIDE SEQUENCE</scope>
    <source>
        <strain evidence="2">AA-2017</strain>
        <tissue evidence="2">Whole larva</tissue>
    </source>
</reference>
<dbReference type="PROSITE" id="PS50835">
    <property type="entry name" value="IG_LIKE"/>
    <property type="match status" value="1"/>
</dbReference>
<dbReference type="PANTHER" id="PTHR23278:SF30">
    <property type="entry name" value="SIDESTEP VIII, ISOFORM B"/>
    <property type="match status" value="1"/>
</dbReference>
<sequence>MKQDVPPEKLSILDDNGHHIPNYKLGPYNEGSSINITCVATGGRPLPKVTWWLENALLDDSMDYLPDRKVRNVLYLEKLERKHLNSVFTCQATNNRLVTPISSSITLDINRKYSRLVI</sequence>
<name>A0A834I8Z7_RHYFE</name>
<accession>A0A834I8Z7</accession>
<evidence type="ECO:0000313" key="3">
    <source>
        <dbReference type="Proteomes" id="UP000625711"/>
    </source>
</evidence>
<organism evidence="2 3">
    <name type="scientific">Rhynchophorus ferrugineus</name>
    <name type="common">Red palm weevil</name>
    <name type="synonym">Curculio ferrugineus</name>
    <dbReference type="NCBI Taxonomy" id="354439"/>
    <lineage>
        <taxon>Eukaryota</taxon>
        <taxon>Metazoa</taxon>
        <taxon>Ecdysozoa</taxon>
        <taxon>Arthropoda</taxon>
        <taxon>Hexapoda</taxon>
        <taxon>Insecta</taxon>
        <taxon>Pterygota</taxon>
        <taxon>Neoptera</taxon>
        <taxon>Endopterygota</taxon>
        <taxon>Coleoptera</taxon>
        <taxon>Polyphaga</taxon>
        <taxon>Cucujiformia</taxon>
        <taxon>Curculionidae</taxon>
        <taxon>Dryophthorinae</taxon>
        <taxon>Rhynchophorus</taxon>
    </lineage>
</organism>
<keyword evidence="3" id="KW-1185">Reference proteome</keyword>
<dbReference type="Proteomes" id="UP000625711">
    <property type="component" value="Unassembled WGS sequence"/>
</dbReference>